<feature type="transmembrane region" description="Helical" evidence="1">
    <location>
        <begin position="33"/>
        <end position="50"/>
    </location>
</feature>
<dbReference type="Proteomes" id="UP001500298">
    <property type="component" value="Unassembled WGS sequence"/>
</dbReference>
<evidence type="ECO:0000313" key="2">
    <source>
        <dbReference type="EMBL" id="GAA4835101.1"/>
    </source>
</evidence>
<feature type="transmembrane region" description="Helical" evidence="1">
    <location>
        <begin position="87"/>
        <end position="108"/>
    </location>
</feature>
<keyword evidence="1" id="KW-1133">Transmembrane helix</keyword>
<feature type="transmembrane region" description="Helical" evidence="1">
    <location>
        <begin position="128"/>
        <end position="145"/>
    </location>
</feature>
<feature type="transmembrane region" description="Helical" evidence="1">
    <location>
        <begin position="347"/>
        <end position="365"/>
    </location>
</feature>
<evidence type="ECO:0000256" key="1">
    <source>
        <dbReference type="SAM" id="Phobius"/>
    </source>
</evidence>
<feature type="transmembrane region" description="Helical" evidence="1">
    <location>
        <begin position="306"/>
        <end position="326"/>
    </location>
</feature>
<proteinExistence type="predicted"/>
<reference evidence="3" key="1">
    <citation type="journal article" date="2019" name="Int. J. Syst. Evol. Microbiol.">
        <title>The Global Catalogue of Microorganisms (GCM) 10K type strain sequencing project: providing services to taxonomists for standard genome sequencing and annotation.</title>
        <authorList>
            <consortium name="The Broad Institute Genomics Platform"/>
            <consortium name="The Broad Institute Genome Sequencing Center for Infectious Disease"/>
            <person name="Wu L."/>
            <person name="Ma J."/>
        </authorList>
    </citation>
    <scope>NUCLEOTIDE SEQUENCE [LARGE SCALE GENOMIC DNA]</scope>
    <source>
        <strain evidence="3">JCM 18326</strain>
    </source>
</reference>
<evidence type="ECO:0000313" key="3">
    <source>
        <dbReference type="Proteomes" id="UP001500298"/>
    </source>
</evidence>
<comment type="caution">
    <text evidence="2">The sequence shown here is derived from an EMBL/GenBank/DDBJ whole genome shotgun (WGS) entry which is preliminary data.</text>
</comment>
<feature type="transmembrane region" description="Helical" evidence="1">
    <location>
        <begin position="283"/>
        <end position="300"/>
    </location>
</feature>
<keyword evidence="3" id="KW-1185">Reference proteome</keyword>
<accession>A0ABP9DFT3</accession>
<gene>
    <name evidence="2" type="ORF">GCM10023331_20390</name>
</gene>
<feature type="transmembrane region" description="Helical" evidence="1">
    <location>
        <begin position="176"/>
        <end position="193"/>
    </location>
</feature>
<name>A0ABP9DFT3_9BACT</name>
<keyword evidence="1" id="KW-0472">Membrane</keyword>
<organism evidence="2 3">
    <name type="scientific">Algivirga pacifica</name>
    <dbReference type="NCBI Taxonomy" id="1162670"/>
    <lineage>
        <taxon>Bacteria</taxon>
        <taxon>Pseudomonadati</taxon>
        <taxon>Bacteroidota</taxon>
        <taxon>Cytophagia</taxon>
        <taxon>Cytophagales</taxon>
        <taxon>Flammeovirgaceae</taxon>
        <taxon>Algivirga</taxon>
    </lineage>
</organism>
<feature type="transmembrane region" description="Helical" evidence="1">
    <location>
        <begin position="246"/>
        <end position="263"/>
    </location>
</feature>
<keyword evidence="1" id="KW-0812">Transmembrane</keyword>
<dbReference type="EMBL" id="BAABJX010000032">
    <property type="protein sequence ID" value="GAA4835101.1"/>
    <property type="molecule type" value="Genomic_DNA"/>
</dbReference>
<evidence type="ECO:0008006" key="4">
    <source>
        <dbReference type="Google" id="ProtNLM"/>
    </source>
</evidence>
<protein>
    <recommendedName>
        <fullName evidence="4">Phosphate/sulfate permease</fullName>
    </recommendedName>
</protein>
<sequence>MARKKRLEDKITTNRLERTSYPLFDLGEGSQKFIAFIIVLAILCAAATPYPHVAMWLGFALAGYSAIANDSIQTIGTFIVSNNNKKWWVLWLYIGGIFLLAVGQSWYLNDGDVSSGRLTSKGFDVAPTSFSFLQLAAPLILLVLTRMKMPVSTTFLILNAFADKPSTMWGVIQKSIMGYLLAFTLALVVWYVIDKTVANLVRGKKPAKWWMPVQWVTSGLLWFTWIQQDAANIAVFLPRQLDTTEFMLFAGYIFLGLGLLFYLKGDRIQDIVNEKSGVADIRAATVVDFVYAIILFYFKIHSKIPMSTTWVFIGLLAGREIAISFTKKRATKRKMSLMKSLRMMRGDLVKAFIGLAISVVLAIMINDQMREELLGGILGMIGF</sequence>
<dbReference type="RefSeq" id="WP_345371489.1">
    <property type="nucleotide sequence ID" value="NZ_BAABJX010000032.1"/>
</dbReference>
<feature type="transmembrane region" description="Helical" evidence="1">
    <location>
        <begin position="56"/>
        <end position="80"/>
    </location>
</feature>